<gene>
    <name evidence="4" type="primary">lytT</name>
    <name evidence="4" type="ORF">SLU01_35650</name>
</gene>
<dbReference type="InterPro" id="IPR001789">
    <property type="entry name" value="Sig_transdc_resp-reg_receiver"/>
</dbReference>
<dbReference type="EMBL" id="BJYL01000073">
    <property type="protein sequence ID" value="GEN85253.1"/>
    <property type="molecule type" value="Genomic_DNA"/>
</dbReference>
<proteinExistence type="predicted"/>
<dbReference type="Gene3D" id="2.40.50.40">
    <property type="match status" value="1"/>
</dbReference>
<dbReference type="AlphaFoldDB" id="A0A511ZCS9"/>
<feature type="domain" description="HTH LytTR-type" evidence="3">
    <location>
        <begin position="140"/>
        <end position="243"/>
    </location>
</feature>
<dbReference type="InterPro" id="IPR046947">
    <property type="entry name" value="LytR-like"/>
</dbReference>
<comment type="caution">
    <text evidence="4">The sequence shown here is derived from an EMBL/GenBank/DDBJ whole genome shotgun (WGS) entry which is preliminary data.</text>
</comment>
<dbReference type="CDD" id="cd17532">
    <property type="entry name" value="REC_LytTR_AlgR-like"/>
    <property type="match status" value="1"/>
</dbReference>
<reference evidence="4 5" key="1">
    <citation type="submission" date="2019-07" db="EMBL/GenBank/DDBJ databases">
        <title>Whole genome shotgun sequence of Sporosarcina luteola NBRC 105378.</title>
        <authorList>
            <person name="Hosoyama A."/>
            <person name="Uohara A."/>
            <person name="Ohji S."/>
            <person name="Ichikawa N."/>
        </authorList>
    </citation>
    <scope>NUCLEOTIDE SEQUENCE [LARGE SCALE GENOMIC DNA]</scope>
    <source>
        <strain evidence="4 5">NBRC 105378</strain>
    </source>
</reference>
<accession>A0A511ZCS9</accession>
<feature type="domain" description="Response regulatory" evidence="2">
    <location>
        <begin position="3"/>
        <end position="117"/>
    </location>
</feature>
<dbReference type="SUPFAM" id="SSF52172">
    <property type="entry name" value="CheY-like"/>
    <property type="match status" value="1"/>
</dbReference>
<keyword evidence="1" id="KW-0597">Phosphoprotein</keyword>
<dbReference type="PROSITE" id="PS50930">
    <property type="entry name" value="HTH_LYTTR"/>
    <property type="match status" value="1"/>
</dbReference>
<dbReference type="Proteomes" id="UP000321901">
    <property type="component" value="Unassembled WGS sequence"/>
</dbReference>
<protein>
    <submittedName>
        <fullName evidence="4">Sensory transduction protein LytT</fullName>
    </submittedName>
</protein>
<organism evidence="4 5">
    <name type="scientific">Sporosarcina luteola</name>
    <dbReference type="NCBI Taxonomy" id="582850"/>
    <lineage>
        <taxon>Bacteria</taxon>
        <taxon>Bacillati</taxon>
        <taxon>Bacillota</taxon>
        <taxon>Bacilli</taxon>
        <taxon>Bacillales</taxon>
        <taxon>Caryophanaceae</taxon>
        <taxon>Sporosarcina</taxon>
    </lineage>
</organism>
<keyword evidence="5" id="KW-1185">Reference proteome</keyword>
<dbReference type="RefSeq" id="WP_147060865.1">
    <property type="nucleotide sequence ID" value="NZ_BJYL01000073.1"/>
</dbReference>
<evidence type="ECO:0000313" key="4">
    <source>
        <dbReference type="EMBL" id="GEN85253.1"/>
    </source>
</evidence>
<dbReference type="PANTHER" id="PTHR37299">
    <property type="entry name" value="TRANSCRIPTIONAL REGULATOR-RELATED"/>
    <property type="match status" value="1"/>
</dbReference>
<dbReference type="SMART" id="SM00448">
    <property type="entry name" value="REC"/>
    <property type="match status" value="1"/>
</dbReference>
<name>A0A511ZCS9_9BACL</name>
<dbReference type="Gene3D" id="3.40.50.2300">
    <property type="match status" value="1"/>
</dbReference>
<dbReference type="InterPro" id="IPR007492">
    <property type="entry name" value="LytTR_DNA-bd_dom"/>
</dbReference>
<dbReference type="Pfam" id="PF04397">
    <property type="entry name" value="LytTR"/>
    <property type="match status" value="1"/>
</dbReference>
<dbReference type="PROSITE" id="PS50110">
    <property type="entry name" value="RESPONSE_REGULATORY"/>
    <property type="match status" value="1"/>
</dbReference>
<dbReference type="InterPro" id="IPR011006">
    <property type="entry name" value="CheY-like_superfamily"/>
</dbReference>
<dbReference type="PANTHER" id="PTHR37299:SF1">
    <property type="entry name" value="STAGE 0 SPORULATION PROTEIN A HOMOLOG"/>
    <property type="match status" value="1"/>
</dbReference>
<evidence type="ECO:0000313" key="5">
    <source>
        <dbReference type="Proteomes" id="UP000321901"/>
    </source>
</evidence>
<evidence type="ECO:0000259" key="3">
    <source>
        <dbReference type="PROSITE" id="PS50930"/>
    </source>
</evidence>
<feature type="modified residue" description="4-aspartylphosphate" evidence="1">
    <location>
        <position position="54"/>
    </location>
</feature>
<evidence type="ECO:0000256" key="1">
    <source>
        <dbReference type="PROSITE-ProRule" id="PRU00169"/>
    </source>
</evidence>
<dbReference type="OrthoDB" id="9809318at2"/>
<dbReference type="Gene3D" id="2.20.25.10">
    <property type="match status" value="1"/>
</dbReference>
<dbReference type="SMART" id="SM00850">
    <property type="entry name" value="LytTR"/>
    <property type="match status" value="1"/>
</dbReference>
<evidence type="ECO:0000259" key="2">
    <source>
        <dbReference type="PROSITE" id="PS50110"/>
    </source>
</evidence>
<dbReference type="GO" id="GO:0003677">
    <property type="term" value="F:DNA binding"/>
    <property type="evidence" value="ECO:0007669"/>
    <property type="project" value="InterPro"/>
</dbReference>
<dbReference type="GO" id="GO:0000156">
    <property type="term" value="F:phosphorelay response regulator activity"/>
    <property type="evidence" value="ECO:0007669"/>
    <property type="project" value="InterPro"/>
</dbReference>
<sequence length="244" mass="28142">MLQGFIVEDEQFAREELKYLLTETGDIEIVGDAETMHEALWGINDLQPDVVFLDIELAKGNGLELAKQFMHMKKQPMIVFATAYDEYALEAFNLDAVDYIVKPIDEARLRKTVDKLLTRAQFQRERKTHKRSQTQGIKTIPAKDGGRMIIVQADEIYSIGTENRQTFIKTAHHKYESDLLLYQLIEKLGEDFLQVHRGYIVNVKHVSAIEPWFNRAYNLFLKDGSTVPVSRSFAKNVMQKLGFK</sequence>
<dbReference type="Pfam" id="PF00072">
    <property type="entry name" value="Response_reg"/>
    <property type="match status" value="1"/>
</dbReference>